<feature type="binding site" evidence="3">
    <location>
        <begin position="308"/>
        <end position="311"/>
    </location>
    <ligand>
        <name>CTP</name>
        <dbReference type="ChEBI" id="CHEBI:37563"/>
    </ligand>
</feature>
<dbReference type="HAMAP" id="MF_02225">
    <property type="entry name" value="CoaBC"/>
    <property type="match status" value="1"/>
</dbReference>
<dbReference type="GO" id="GO:0004632">
    <property type="term" value="F:phosphopantothenate--cysteine ligase activity"/>
    <property type="evidence" value="ECO:0007669"/>
    <property type="project" value="UniProtKB-UniRule"/>
</dbReference>
<evidence type="ECO:0000256" key="2">
    <source>
        <dbReference type="ARBA" id="ARBA00023239"/>
    </source>
</evidence>
<comment type="cofactor">
    <cofactor evidence="3">
        <name>FMN</name>
        <dbReference type="ChEBI" id="CHEBI:58210"/>
    </cofactor>
    <text evidence="3">Binds 1 FMN per subunit.</text>
</comment>
<dbReference type="Pfam" id="PF02441">
    <property type="entry name" value="Flavoprotein"/>
    <property type="match status" value="1"/>
</dbReference>
<evidence type="ECO:0000256" key="1">
    <source>
        <dbReference type="ARBA" id="ARBA00022793"/>
    </source>
</evidence>
<dbReference type="InterPro" id="IPR035929">
    <property type="entry name" value="CoaB-like_sf"/>
</dbReference>
<dbReference type="PANTHER" id="PTHR14359:SF6">
    <property type="entry name" value="PHOSPHOPANTOTHENOYLCYSTEINE DECARBOXYLASE"/>
    <property type="match status" value="1"/>
</dbReference>
<comment type="function">
    <text evidence="3">Catalyzes two sequential steps in the biosynthesis of coenzyme A. In the first step cysteine is conjugated to 4'-phosphopantothenate to form 4-phosphopantothenoylcysteine. In the second step the latter compound is decarboxylated to form 4'-phosphopantotheine.</text>
</comment>
<dbReference type="InterPro" id="IPR003382">
    <property type="entry name" value="Flavoprotein"/>
</dbReference>
<organism evidence="7 8">
    <name type="scientific">Selenihalanaerobacter shriftii</name>
    <dbReference type="NCBI Taxonomy" id="142842"/>
    <lineage>
        <taxon>Bacteria</taxon>
        <taxon>Bacillati</taxon>
        <taxon>Bacillota</taxon>
        <taxon>Clostridia</taxon>
        <taxon>Halanaerobiales</taxon>
        <taxon>Halobacteroidaceae</taxon>
        <taxon>Selenihalanaerobacter</taxon>
    </lineage>
</organism>
<comment type="function">
    <text evidence="4">Catalyzes two steps in the biosynthesis of coenzyme A. In the first step cysteine is conjugated to 4'-phosphopantothenate to form 4-phosphopantothenoylcysteine, in the latter compound is decarboxylated to form 4'-phosphopantotheine.</text>
</comment>
<comment type="catalytic activity">
    <reaction evidence="3 4">
        <text>N-[(R)-4-phosphopantothenoyl]-L-cysteine + H(+) = (R)-4'-phosphopantetheine + CO2</text>
        <dbReference type="Rhea" id="RHEA:16793"/>
        <dbReference type="ChEBI" id="CHEBI:15378"/>
        <dbReference type="ChEBI" id="CHEBI:16526"/>
        <dbReference type="ChEBI" id="CHEBI:59458"/>
        <dbReference type="ChEBI" id="CHEBI:61723"/>
        <dbReference type="EC" id="4.1.1.36"/>
    </reaction>
</comment>
<feature type="region of interest" description="Phosphopantothenoylcysteine decarboxylase" evidence="3">
    <location>
        <begin position="1"/>
        <end position="193"/>
    </location>
</feature>
<feature type="domain" description="Flavoprotein" evidence="5">
    <location>
        <begin position="9"/>
        <end position="180"/>
    </location>
</feature>
<feature type="binding site" evidence="3">
    <location>
        <position position="292"/>
    </location>
    <ligand>
        <name>CTP</name>
        <dbReference type="ChEBI" id="CHEBI:37563"/>
    </ligand>
</feature>
<evidence type="ECO:0000313" key="8">
    <source>
        <dbReference type="Proteomes" id="UP000190625"/>
    </source>
</evidence>
<dbReference type="GO" id="GO:0071513">
    <property type="term" value="C:phosphopantothenoylcysteine decarboxylase complex"/>
    <property type="evidence" value="ECO:0007669"/>
    <property type="project" value="TreeGrafter"/>
</dbReference>
<dbReference type="GO" id="GO:0015937">
    <property type="term" value="P:coenzyme A biosynthetic process"/>
    <property type="evidence" value="ECO:0007669"/>
    <property type="project" value="UniProtKB-UniRule"/>
</dbReference>
<dbReference type="SUPFAM" id="SSF102645">
    <property type="entry name" value="CoaB-like"/>
    <property type="match status" value="1"/>
</dbReference>
<evidence type="ECO:0000256" key="4">
    <source>
        <dbReference type="RuleBase" id="RU364078"/>
    </source>
</evidence>
<keyword evidence="3 4" id="KW-0288">FMN</keyword>
<keyword evidence="8" id="KW-1185">Reference proteome</keyword>
<dbReference type="GO" id="GO:0004633">
    <property type="term" value="F:phosphopantothenoylcysteine decarboxylase activity"/>
    <property type="evidence" value="ECO:0007669"/>
    <property type="project" value="UniProtKB-UniRule"/>
</dbReference>
<feature type="binding site" evidence="3">
    <location>
        <position position="340"/>
    </location>
    <ligand>
        <name>CTP</name>
        <dbReference type="ChEBI" id="CHEBI:37563"/>
    </ligand>
</feature>
<dbReference type="EMBL" id="FUWM01000003">
    <property type="protein sequence ID" value="SJZ30980.1"/>
    <property type="molecule type" value="Genomic_DNA"/>
</dbReference>
<comment type="caution">
    <text evidence="3">Lacks conserved residue(s) required for the propagation of feature annotation.</text>
</comment>
<feature type="binding site" evidence="3">
    <location>
        <position position="326"/>
    </location>
    <ligand>
        <name>CTP</name>
        <dbReference type="ChEBI" id="CHEBI:37563"/>
    </ligand>
</feature>
<comment type="catalytic activity">
    <reaction evidence="3 4">
        <text>(R)-4'-phosphopantothenate + L-cysteine + CTP = N-[(R)-4-phosphopantothenoyl]-L-cysteine + CMP + diphosphate + H(+)</text>
        <dbReference type="Rhea" id="RHEA:19397"/>
        <dbReference type="ChEBI" id="CHEBI:10986"/>
        <dbReference type="ChEBI" id="CHEBI:15378"/>
        <dbReference type="ChEBI" id="CHEBI:33019"/>
        <dbReference type="ChEBI" id="CHEBI:35235"/>
        <dbReference type="ChEBI" id="CHEBI:37563"/>
        <dbReference type="ChEBI" id="CHEBI:59458"/>
        <dbReference type="ChEBI" id="CHEBI:60377"/>
        <dbReference type="EC" id="6.3.2.5"/>
    </reaction>
</comment>
<dbReference type="OrthoDB" id="9802554at2"/>
<dbReference type="PANTHER" id="PTHR14359">
    <property type="entry name" value="HOMO-OLIGOMERIC FLAVIN CONTAINING CYS DECARBOXYLASE FAMILY"/>
    <property type="match status" value="1"/>
</dbReference>
<keyword evidence="3" id="KW-0511">Multifunctional enzyme</keyword>
<evidence type="ECO:0000256" key="3">
    <source>
        <dbReference type="HAMAP-Rule" id="MF_02225"/>
    </source>
</evidence>
<keyword evidence="3" id="KW-0479">Metal-binding</keyword>
<comment type="similarity">
    <text evidence="3 4">In the C-terminal section; belongs to the PPC synthetase family.</text>
</comment>
<dbReference type="GO" id="GO:0015941">
    <property type="term" value="P:pantothenate catabolic process"/>
    <property type="evidence" value="ECO:0007669"/>
    <property type="project" value="InterPro"/>
</dbReference>
<dbReference type="NCBIfam" id="TIGR00521">
    <property type="entry name" value="coaBC_dfp"/>
    <property type="match status" value="1"/>
</dbReference>
<dbReference type="EC" id="4.1.1.36" evidence="3"/>
<feature type="region of interest" description="Phosphopantothenate--cysteine ligase" evidence="3">
    <location>
        <begin position="194"/>
        <end position="402"/>
    </location>
</feature>
<keyword evidence="3 4" id="KW-0436">Ligase</keyword>
<feature type="binding site" evidence="3">
    <location>
        <position position="344"/>
    </location>
    <ligand>
        <name>CTP</name>
        <dbReference type="ChEBI" id="CHEBI:37563"/>
    </ligand>
</feature>
<dbReference type="SUPFAM" id="SSF52507">
    <property type="entry name" value="Homo-oligomeric flavin-containing Cys decarboxylases, HFCD"/>
    <property type="match status" value="1"/>
</dbReference>
<dbReference type="AlphaFoldDB" id="A0A1T4JL99"/>
<proteinExistence type="inferred from homology"/>
<dbReference type="RefSeq" id="WP_143555623.1">
    <property type="nucleotide sequence ID" value="NZ_FUWM01000003.1"/>
</dbReference>
<evidence type="ECO:0000313" key="7">
    <source>
        <dbReference type="EMBL" id="SJZ30980.1"/>
    </source>
</evidence>
<name>A0A1T4JL99_9FIRM</name>
<keyword evidence="2 3" id="KW-0456">Lyase</keyword>
<dbReference type="Gene3D" id="3.40.50.10300">
    <property type="entry name" value="CoaB-like"/>
    <property type="match status" value="1"/>
</dbReference>
<dbReference type="GO" id="GO:0046872">
    <property type="term" value="F:metal ion binding"/>
    <property type="evidence" value="ECO:0007669"/>
    <property type="project" value="UniProtKB-KW"/>
</dbReference>
<reference evidence="8" key="1">
    <citation type="submission" date="2017-02" db="EMBL/GenBank/DDBJ databases">
        <authorList>
            <person name="Varghese N."/>
            <person name="Submissions S."/>
        </authorList>
    </citation>
    <scope>NUCLEOTIDE SEQUENCE [LARGE SCALE GENOMIC DNA]</scope>
    <source>
        <strain evidence="8">ATCC BAA-73</strain>
    </source>
</reference>
<dbReference type="InterPro" id="IPR005252">
    <property type="entry name" value="CoaBC"/>
</dbReference>
<evidence type="ECO:0000259" key="6">
    <source>
        <dbReference type="Pfam" id="PF04127"/>
    </source>
</evidence>
<dbReference type="InterPro" id="IPR036551">
    <property type="entry name" value="Flavin_trans-like"/>
</dbReference>
<comment type="pathway">
    <text evidence="3 4">Cofactor biosynthesis; coenzyme A biosynthesis; CoA from (R)-pantothenate: step 2/5.</text>
</comment>
<feature type="active site" description="Proton donor" evidence="3">
    <location>
        <position position="161"/>
    </location>
</feature>
<feature type="binding site" evidence="3">
    <location>
        <position position="282"/>
    </location>
    <ligand>
        <name>CTP</name>
        <dbReference type="ChEBI" id="CHEBI:37563"/>
    </ligand>
</feature>
<keyword evidence="1 3" id="KW-0210">Decarboxylase</keyword>
<dbReference type="STRING" id="142842.SAMN02745118_00150"/>
<comment type="cofactor">
    <cofactor evidence="3">
        <name>Mg(2+)</name>
        <dbReference type="ChEBI" id="CHEBI:18420"/>
    </cofactor>
</comment>
<comment type="pathway">
    <text evidence="3 4">Cofactor biosynthesis; coenzyme A biosynthesis; CoA from (R)-pantothenate: step 3/5.</text>
</comment>
<comment type="similarity">
    <text evidence="3 4">In the N-terminal section; belongs to the HFCD (homo-oligomeric flavin containing Cys decarboxylase) superfamily.</text>
</comment>
<dbReference type="GO" id="GO:0010181">
    <property type="term" value="F:FMN binding"/>
    <property type="evidence" value="ECO:0007669"/>
    <property type="project" value="UniProtKB-UniRule"/>
</dbReference>
<accession>A0A1T4JL99</accession>
<dbReference type="Pfam" id="PF04127">
    <property type="entry name" value="DFP"/>
    <property type="match status" value="1"/>
</dbReference>
<evidence type="ECO:0000259" key="5">
    <source>
        <dbReference type="Pfam" id="PF02441"/>
    </source>
</evidence>
<protein>
    <recommendedName>
        <fullName evidence="3">Coenzyme A biosynthesis bifunctional protein CoaBC</fullName>
    </recommendedName>
    <alternativeName>
        <fullName evidence="3">DNA/pantothenate metabolism flavoprotein</fullName>
    </alternativeName>
    <alternativeName>
        <fullName evidence="3">Phosphopantothenoylcysteine synthetase/decarboxylase</fullName>
        <shortName evidence="3">PPCS-PPCDC</shortName>
    </alternativeName>
    <domain>
        <recommendedName>
            <fullName evidence="3">Phosphopantothenoylcysteine decarboxylase</fullName>
            <shortName evidence="3">PPC decarboxylase</shortName>
            <shortName evidence="3">PPC-DC</shortName>
            <ecNumber evidence="3">4.1.1.36</ecNumber>
        </recommendedName>
        <alternativeName>
            <fullName evidence="3">CoaC</fullName>
        </alternativeName>
    </domain>
    <domain>
        <recommendedName>
            <fullName evidence="3">Phosphopantothenate--cysteine ligase</fullName>
            <ecNumber evidence="3">6.3.2.5</ecNumber>
        </recommendedName>
        <alternativeName>
            <fullName evidence="3">CoaB</fullName>
        </alternativeName>
        <alternativeName>
            <fullName evidence="3">Phosphopantothenoylcysteine synthetase</fullName>
            <shortName evidence="3">PPC synthetase</shortName>
            <shortName evidence="3">PPC-S</shortName>
        </alternativeName>
    </domain>
</protein>
<dbReference type="Gene3D" id="3.40.50.1950">
    <property type="entry name" value="Flavin prenyltransferase-like"/>
    <property type="match status" value="1"/>
</dbReference>
<dbReference type="Proteomes" id="UP000190625">
    <property type="component" value="Unassembled WGS sequence"/>
</dbReference>
<keyword evidence="3 4" id="KW-0285">Flavoprotein</keyword>
<dbReference type="UniPathway" id="UPA00241">
    <property type="reaction ID" value="UER00353"/>
</dbReference>
<gene>
    <name evidence="3" type="primary">coaBC</name>
    <name evidence="7" type="ORF">SAMN02745118_00150</name>
</gene>
<feature type="domain" description="DNA/pantothenate metabolism flavoprotein C-terminal" evidence="6">
    <location>
        <begin position="189"/>
        <end position="397"/>
    </location>
</feature>
<sequence length="402" mass="43863">MLKTRLENKNIVLGVTGGIAAYKSLEVVSRLKKLGAEVDVIMTKSATEFVQPLSFRSLSHNPVIVDMFAEPKEWDVKHIALAQKADIFVIAPATANIIGKIANGIADDMLSTTVMATTAPVVLAPAMNENMYNNHIVQDNLEELSKLGYQIIEAASGYLACGVEGKGRLPEPKEIVTYLAKQIRLEEDLADKKILVTAGGTQEPLDPVRYIGNYSTGKMGYKIASEAAKRGAEVTLVTAPTSLDAPQNVEIIKVQTAQEMYQAVMKEEDSQDVIIKAAAVADYRPEVRESNKIKKSDSNLTLKLERNPDILAELGKVKGDKVLVGFAAESEKLKANAKEKLIKKNIDLIVANDITAKDAGFASDTNQVIIISEDEEVELPNLSKREVATRLLDKVNQYLKGE</sequence>
<dbReference type="EC" id="6.3.2.5" evidence="3"/>
<keyword evidence="3" id="KW-0460">Magnesium</keyword>
<dbReference type="InterPro" id="IPR007085">
    <property type="entry name" value="DNA/pantothenate-metab_flavo_C"/>
</dbReference>